<comment type="similarity">
    <text evidence="2 5">Belongs to the RecX family.</text>
</comment>
<gene>
    <name evidence="5" type="primary">recX</name>
    <name evidence="9" type="ORF">SAMN05216193_102313</name>
</gene>
<dbReference type="InterPro" id="IPR003783">
    <property type="entry name" value="Regulatory_RecX"/>
</dbReference>
<dbReference type="PANTHER" id="PTHR33602:SF1">
    <property type="entry name" value="REGULATORY PROTEIN RECX FAMILY PROTEIN"/>
    <property type="match status" value="1"/>
</dbReference>
<evidence type="ECO:0000256" key="1">
    <source>
        <dbReference type="ARBA" id="ARBA00004496"/>
    </source>
</evidence>
<feature type="domain" description="RecX third three-helical" evidence="7">
    <location>
        <begin position="101"/>
        <end position="147"/>
    </location>
</feature>
<name>A0A1H0AP15_9PSED</name>
<comment type="subcellular location">
    <subcellularLocation>
        <location evidence="1 5">Cytoplasm</location>
    </subcellularLocation>
</comment>
<dbReference type="InterPro" id="IPR053926">
    <property type="entry name" value="RecX_HTH_1st"/>
</dbReference>
<dbReference type="InterPro" id="IPR053925">
    <property type="entry name" value="RecX_HTH_3rd"/>
</dbReference>
<dbReference type="RefSeq" id="WP_084310065.1">
    <property type="nucleotide sequence ID" value="NZ_FNIJ01000002.1"/>
</dbReference>
<reference evidence="10" key="1">
    <citation type="submission" date="2016-10" db="EMBL/GenBank/DDBJ databases">
        <authorList>
            <person name="Varghese N."/>
            <person name="Submissions S."/>
        </authorList>
    </citation>
    <scope>NUCLEOTIDE SEQUENCE [LARGE SCALE GENOMIC DNA]</scope>
    <source>
        <strain evidence="10">JCM 21621</strain>
    </source>
</reference>
<dbReference type="GO" id="GO:0006282">
    <property type="term" value="P:regulation of DNA repair"/>
    <property type="evidence" value="ECO:0007669"/>
    <property type="project" value="UniProtKB-UniRule"/>
</dbReference>
<dbReference type="Pfam" id="PF21981">
    <property type="entry name" value="RecX_HTH3"/>
    <property type="match status" value="1"/>
</dbReference>
<evidence type="ECO:0000256" key="2">
    <source>
        <dbReference type="ARBA" id="ARBA00009695"/>
    </source>
</evidence>
<organism evidence="9 10">
    <name type="scientific">Pseudomonas jinjuensis</name>
    <dbReference type="NCBI Taxonomy" id="198616"/>
    <lineage>
        <taxon>Bacteria</taxon>
        <taxon>Pseudomonadati</taxon>
        <taxon>Pseudomonadota</taxon>
        <taxon>Gammaproteobacteria</taxon>
        <taxon>Pseudomonadales</taxon>
        <taxon>Pseudomonadaceae</taxon>
        <taxon>Pseudomonas</taxon>
    </lineage>
</organism>
<proteinExistence type="inferred from homology"/>
<accession>A0A1H0AP15</accession>
<dbReference type="Proteomes" id="UP000242957">
    <property type="component" value="Unassembled WGS sequence"/>
</dbReference>
<evidence type="ECO:0000313" key="10">
    <source>
        <dbReference type="Proteomes" id="UP000242957"/>
    </source>
</evidence>
<evidence type="ECO:0000256" key="3">
    <source>
        <dbReference type="ARBA" id="ARBA00018111"/>
    </source>
</evidence>
<dbReference type="Pfam" id="PF21982">
    <property type="entry name" value="RecX_HTH1"/>
    <property type="match status" value="1"/>
</dbReference>
<dbReference type="Gene3D" id="1.10.10.10">
    <property type="entry name" value="Winged helix-like DNA-binding domain superfamily/Winged helix DNA-binding domain"/>
    <property type="match status" value="3"/>
</dbReference>
<evidence type="ECO:0000259" key="7">
    <source>
        <dbReference type="Pfam" id="PF21981"/>
    </source>
</evidence>
<keyword evidence="10" id="KW-1185">Reference proteome</keyword>
<evidence type="ECO:0000256" key="5">
    <source>
        <dbReference type="HAMAP-Rule" id="MF_01114"/>
    </source>
</evidence>
<feature type="domain" description="RecX first three-helical" evidence="8">
    <location>
        <begin position="12"/>
        <end position="50"/>
    </location>
</feature>
<dbReference type="InterPro" id="IPR036388">
    <property type="entry name" value="WH-like_DNA-bd_sf"/>
</dbReference>
<dbReference type="GO" id="GO:0005737">
    <property type="term" value="C:cytoplasm"/>
    <property type="evidence" value="ECO:0007669"/>
    <property type="project" value="UniProtKB-SubCell"/>
</dbReference>
<dbReference type="STRING" id="198616.SAMN05216193_102313"/>
<dbReference type="AlphaFoldDB" id="A0A1H0AP15"/>
<sequence>MPVVLDNPVAVRRAAMDLLARREHGRAELSRKLRQRGAAQELIDPALDRLAEEGLLNESRYLESFIASRARNGYGPLRIRQELAQRGLARNEIERALDTAEVDWFAQLRETWRRKFAGRAPTDPKERAQQGRFLAYRGYSQEAIGRLLSGRGDPDEYE</sequence>
<evidence type="ECO:0000259" key="6">
    <source>
        <dbReference type="Pfam" id="PF02631"/>
    </source>
</evidence>
<dbReference type="PANTHER" id="PTHR33602">
    <property type="entry name" value="REGULATORY PROTEIN RECX FAMILY PROTEIN"/>
    <property type="match status" value="1"/>
</dbReference>
<evidence type="ECO:0000259" key="8">
    <source>
        <dbReference type="Pfam" id="PF21982"/>
    </source>
</evidence>
<dbReference type="InterPro" id="IPR053924">
    <property type="entry name" value="RecX_HTH_2nd"/>
</dbReference>
<dbReference type="OrthoDB" id="7066780at2"/>
<protein>
    <recommendedName>
        <fullName evidence="3 5">Regulatory protein RecX</fullName>
    </recommendedName>
</protein>
<dbReference type="EMBL" id="FNIJ01000002">
    <property type="protein sequence ID" value="SDN35129.1"/>
    <property type="molecule type" value="Genomic_DNA"/>
</dbReference>
<comment type="function">
    <text evidence="5">Modulates RecA activity.</text>
</comment>
<dbReference type="HAMAP" id="MF_01114">
    <property type="entry name" value="RecX"/>
    <property type="match status" value="1"/>
</dbReference>
<feature type="domain" description="RecX second three-helical" evidence="6">
    <location>
        <begin position="57"/>
        <end position="97"/>
    </location>
</feature>
<dbReference type="Pfam" id="PF02631">
    <property type="entry name" value="RecX_HTH2"/>
    <property type="match status" value="1"/>
</dbReference>
<keyword evidence="4 5" id="KW-0963">Cytoplasm</keyword>
<evidence type="ECO:0000256" key="4">
    <source>
        <dbReference type="ARBA" id="ARBA00022490"/>
    </source>
</evidence>
<dbReference type="NCBIfam" id="NF001054">
    <property type="entry name" value="PRK00117.2-1"/>
    <property type="match status" value="1"/>
</dbReference>
<evidence type="ECO:0000313" key="9">
    <source>
        <dbReference type="EMBL" id="SDN35129.1"/>
    </source>
</evidence>